<evidence type="ECO:0000256" key="1">
    <source>
        <dbReference type="ARBA" id="ARBA00012528"/>
    </source>
</evidence>
<reference evidence="5 6" key="1">
    <citation type="submission" date="2021-03" db="EMBL/GenBank/DDBJ databases">
        <title>Complete genome of Parasphingorhabdus_sp.JHSY0214.</title>
        <authorList>
            <person name="Yoo J.H."/>
            <person name="Bae J.W."/>
        </authorList>
    </citation>
    <scope>NUCLEOTIDE SEQUENCE [LARGE SCALE GENOMIC DNA]</scope>
    <source>
        <strain evidence="5 6">JHSY0214</strain>
    </source>
</reference>
<name>A0ABX7T6C4_9SPHN</name>
<dbReference type="RefSeq" id="WP_207989393.1">
    <property type="nucleotide sequence ID" value="NZ_CP071794.1"/>
</dbReference>
<dbReference type="PANTHER" id="PTHR45138:SF9">
    <property type="entry name" value="DIGUANYLATE CYCLASE DGCM-RELATED"/>
    <property type="match status" value="1"/>
</dbReference>
<dbReference type="InterPro" id="IPR043128">
    <property type="entry name" value="Rev_trsase/Diguanyl_cyclase"/>
</dbReference>
<dbReference type="Gene3D" id="3.30.70.270">
    <property type="match status" value="1"/>
</dbReference>
<dbReference type="InterPro" id="IPR050469">
    <property type="entry name" value="Diguanylate_Cyclase"/>
</dbReference>
<gene>
    <name evidence="5" type="ORF">J4G78_06245</name>
</gene>
<feature type="transmembrane region" description="Helical" evidence="3">
    <location>
        <begin position="243"/>
        <end position="264"/>
    </location>
</feature>
<feature type="transmembrane region" description="Helical" evidence="3">
    <location>
        <begin position="276"/>
        <end position="296"/>
    </location>
</feature>
<evidence type="ECO:0000313" key="5">
    <source>
        <dbReference type="EMBL" id="QTD57145.1"/>
    </source>
</evidence>
<keyword evidence="6" id="KW-1185">Reference proteome</keyword>
<keyword evidence="3" id="KW-0812">Transmembrane</keyword>
<feature type="domain" description="GGDEF" evidence="4">
    <location>
        <begin position="404"/>
        <end position="538"/>
    </location>
</feature>
<feature type="transmembrane region" description="Helical" evidence="3">
    <location>
        <begin position="178"/>
        <end position="202"/>
    </location>
</feature>
<keyword evidence="3" id="KW-1133">Transmembrane helix</keyword>
<dbReference type="EMBL" id="CP071794">
    <property type="protein sequence ID" value="QTD57145.1"/>
    <property type="molecule type" value="Genomic_DNA"/>
</dbReference>
<dbReference type="SMART" id="SM00267">
    <property type="entry name" value="GGDEF"/>
    <property type="match status" value="1"/>
</dbReference>
<evidence type="ECO:0000256" key="3">
    <source>
        <dbReference type="SAM" id="Phobius"/>
    </source>
</evidence>
<dbReference type="InterPro" id="IPR011623">
    <property type="entry name" value="7TMR_DISM_rcpt_extracell_dom1"/>
</dbReference>
<sequence length="552" mass="62086">MSDELCTYGTPLNGEISEVIAASDKFDCSDDKYHFTGSKLWIKFPFRGDAIPPGAIEVQGDNNGLSSMAVHSLLSDGTVESAYYSEQEVIDSWRPKGLYGLQIPGSEDALKRSRIETVYISLDNPRVASSITLMQLKSKKLWDDLKLPLSTMFALLCGMAIMPFFYNAFFYGALRHSFMLWHSVMIIGTVVYTFSSSGLIFLVFPETSLTTKFLLNYWTLAIAIAASGFFLDRFVEQGKIAKWLRSILLMAAVLPVFTTAFIFQSIDGYDANIRNYYHASFVPYLIIVLYTMVHALRRGSRAIWFQIAAWTPIIVLSFDRIARGMDLYIGIHELDYGLYFALVLETIVLAFGVANRIMQLRRKHENTLRKQVELTLLAETDGLTAIGNRRAFEKAYQANLHQRRYNHLAILDIDFFKRVNDLYGHEVGDDVLRIVGKELAATRHFVARIGGEEFALLLKIDGRENRKENPASELTKICETLIKAVHNQVPVIKQPVTFSVGVAAISKRTGLRTVMSVADKRLYNAKNNGRNQVVSFDISNLKTKPGADSAIA</sequence>
<accession>A0ABX7T6C4</accession>
<protein>
    <recommendedName>
        <fullName evidence="1">diguanylate cyclase</fullName>
        <ecNumber evidence="1">2.7.7.65</ecNumber>
    </recommendedName>
</protein>
<dbReference type="InterPro" id="IPR000160">
    <property type="entry name" value="GGDEF_dom"/>
</dbReference>
<proteinExistence type="predicted"/>
<keyword evidence="3" id="KW-0472">Membrane</keyword>
<dbReference type="Pfam" id="PF07695">
    <property type="entry name" value="7TMR-DISM_7TM"/>
    <property type="match status" value="1"/>
</dbReference>
<evidence type="ECO:0000259" key="4">
    <source>
        <dbReference type="PROSITE" id="PS50887"/>
    </source>
</evidence>
<dbReference type="PANTHER" id="PTHR45138">
    <property type="entry name" value="REGULATORY COMPONENTS OF SENSORY TRANSDUCTION SYSTEM"/>
    <property type="match status" value="1"/>
</dbReference>
<feature type="transmembrane region" description="Helical" evidence="3">
    <location>
        <begin position="214"/>
        <end position="231"/>
    </location>
</feature>
<dbReference type="Pfam" id="PF00990">
    <property type="entry name" value="GGDEF"/>
    <property type="match status" value="1"/>
</dbReference>
<evidence type="ECO:0000256" key="2">
    <source>
        <dbReference type="ARBA" id="ARBA00034247"/>
    </source>
</evidence>
<evidence type="ECO:0000313" key="6">
    <source>
        <dbReference type="Proteomes" id="UP000663923"/>
    </source>
</evidence>
<dbReference type="InterPro" id="IPR029787">
    <property type="entry name" value="Nucleotide_cyclase"/>
</dbReference>
<feature type="transmembrane region" description="Helical" evidence="3">
    <location>
        <begin position="147"/>
        <end position="166"/>
    </location>
</feature>
<dbReference type="PROSITE" id="PS50887">
    <property type="entry name" value="GGDEF"/>
    <property type="match status" value="1"/>
</dbReference>
<organism evidence="5 6">
    <name type="scientific">Parasphingorhabdus cellanae</name>
    <dbReference type="NCBI Taxonomy" id="2806553"/>
    <lineage>
        <taxon>Bacteria</taxon>
        <taxon>Pseudomonadati</taxon>
        <taxon>Pseudomonadota</taxon>
        <taxon>Alphaproteobacteria</taxon>
        <taxon>Sphingomonadales</taxon>
        <taxon>Sphingomonadaceae</taxon>
        <taxon>Parasphingorhabdus</taxon>
    </lineage>
</organism>
<dbReference type="Proteomes" id="UP000663923">
    <property type="component" value="Chromosome"/>
</dbReference>
<dbReference type="EC" id="2.7.7.65" evidence="1"/>
<dbReference type="CDD" id="cd01949">
    <property type="entry name" value="GGDEF"/>
    <property type="match status" value="1"/>
</dbReference>
<dbReference type="SUPFAM" id="SSF55073">
    <property type="entry name" value="Nucleotide cyclase"/>
    <property type="match status" value="1"/>
</dbReference>
<comment type="catalytic activity">
    <reaction evidence="2">
        <text>2 GTP = 3',3'-c-di-GMP + 2 diphosphate</text>
        <dbReference type="Rhea" id="RHEA:24898"/>
        <dbReference type="ChEBI" id="CHEBI:33019"/>
        <dbReference type="ChEBI" id="CHEBI:37565"/>
        <dbReference type="ChEBI" id="CHEBI:58805"/>
        <dbReference type="EC" id="2.7.7.65"/>
    </reaction>
</comment>
<dbReference type="NCBIfam" id="TIGR00254">
    <property type="entry name" value="GGDEF"/>
    <property type="match status" value="1"/>
</dbReference>
<feature type="transmembrane region" description="Helical" evidence="3">
    <location>
        <begin position="303"/>
        <end position="321"/>
    </location>
</feature>
<feature type="transmembrane region" description="Helical" evidence="3">
    <location>
        <begin position="336"/>
        <end position="354"/>
    </location>
</feature>